<dbReference type="AlphaFoldDB" id="A0A1E4TQI6"/>
<keyword evidence="3" id="KW-0479">Metal-binding</keyword>
<feature type="active site" description="Proton donor/acceptor" evidence="2">
    <location>
        <position position="224"/>
    </location>
</feature>
<dbReference type="Proteomes" id="UP000094236">
    <property type="component" value="Unassembled WGS sequence"/>
</dbReference>
<keyword evidence="3" id="KW-0862">Zinc</keyword>
<feature type="binding site" evidence="3">
    <location>
        <position position="174"/>
    </location>
    <ligand>
        <name>a divalent metal cation</name>
        <dbReference type="ChEBI" id="CHEBI:60240"/>
    </ligand>
</feature>
<dbReference type="PANTHER" id="PTHR10907">
    <property type="entry name" value="REGUCALCIN"/>
    <property type="match status" value="1"/>
</dbReference>
<dbReference type="GO" id="GO:0004341">
    <property type="term" value="F:gluconolactonase activity"/>
    <property type="evidence" value="ECO:0007669"/>
    <property type="project" value="TreeGrafter"/>
</dbReference>
<evidence type="ECO:0000313" key="6">
    <source>
        <dbReference type="Proteomes" id="UP000094236"/>
    </source>
</evidence>
<dbReference type="InterPro" id="IPR011042">
    <property type="entry name" value="6-blade_b-propeller_TolB-like"/>
</dbReference>
<dbReference type="Gene3D" id="2.120.10.30">
    <property type="entry name" value="TolB, C-terminal domain"/>
    <property type="match status" value="1"/>
</dbReference>
<comment type="cofactor">
    <cofactor evidence="3">
        <name>Zn(2+)</name>
        <dbReference type="ChEBI" id="CHEBI:29105"/>
    </cofactor>
    <text evidence="3">Binds 1 divalent metal cation per subunit.</text>
</comment>
<sequence length="314" mass="35600">MEIKEPFYVLDKPCVLGEGPIYRKTNNSLYYFDISSDPPQLHILNLDPTENNEEHVIKHRVVNLEDSVTVARFRKNVPGSLLCAYYQGIAFLDEGTGKLQILREIIPKEDKRIRRLNDGGIDCNGNFWIAEIDRKAYSYGENLPDGYGKPLGRLWRYAPDGTLKMMDDGLICGNGIAWSPDNNTMYLNDSGRHAIYAYDFDLKNSTIAKKRIFADTTKDGGQPDGMTIDIEGNIWVAMWNIGSIMIFNSNGKLQKTIRFNTKYISSLTWGGANNDILYITSAFDAASKQKTDWGGHLFKYEPGVKGLEMNYFDK</sequence>
<dbReference type="GO" id="GO:0005509">
    <property type="term" value="F:calcium ion binding"/>
    <property type="evidence" value="ECO:0007669"/>
    <property type="project" value="TreeGrafter"/>
</dbReference>
<evidence type="ECO:0000313" key="5">
    <source>
        <dbReference type="EMBL" id="ODV94026.1"/>
    </source>
</evidence>
<dbReference type="SUPFAM" id="SSF63829">
    <property type="entry name" value="Calcium-dependent phosphotriesterase"/>
    <property type="match status" value="1"/>
</dbReference>
<proteinExistence type="inferred from homology"/>
<reference evidence="6" key="1">
    <citation type="submission" date="2016-05" db="EMBL/GenBank/DDBJ databases">
        <title>Comparative genomics of biotechnologically important yeasts.</title>
        <authorList>
            <consortium name="DOE Joint Genome Institute"/>
            <person name="Riley R."/>
            <person name="Haridas S."/>
            <person name="Wolfe K.H."/>
            <person name="Lopes M.R."/>
            <person name="Hittinger C.T."/>
            <person name="Goker M."/>
            <person name="Salamov A."/>
            <person name="Wisecaver J."/>
            <person name="Long T.M."/>
            <person name="Aerts A.L."/>
            <person name="Barry K."/>
            <person name="Choi C."/>
            <person name="Clum A."/>
            <person name="Coughlan A.Y."/>
            <person name="Deshpande S."/>
            <person name="Douglass A.P."/>
            <person name="Hanson S.J."/>
            <person name="Klenk H.-P."/>
            <person name="Labutti K."/>
            <person name="Lapidus A."/>
            <person name="Lindquist E."/>
            <person name="Lipzen A."/>
            <person name="Meier-Kolthoff J.P."/>
            <person name="Ohm R.A."/>
            <person name="Otillar R.P."/>
            <person name="Pangilinan J."/>
            <person name="Peng Y."/>
            <person name="Rokas A."/>
            <person name="Rosa C.A."/>
            <person name="Scheuner C."/>
            <person name="Sibirny A.A."/>
            <person name="Slot J.C."/>
            <person name="Stielow J.B."/>
            <person name="Sun H."/>
            <person name="Kurtzman C.P."/>
            <person name="Blackwell M."/>
            <person name="Grigoriev I.V."/>
            <person name="Jeffries T.W."/>
        </authorList>
    </citation>
    <scope>NUCLEOTIDE SEQUENCE [LARGE SCALE GENOMIC DNA]</scope>
    <source>
        <strain evidence="6">NRRL Y-2460</strain>
    </source>
</reference>
<feature type="binding site" evidence="3">
    <location>
        <position position="224"/>
    </location>
    <ligand>
        <name>a divalent metal cation</name>
        <dbReference type="ChEBI" id="CHEBI:60240"/>
    </ligand>
</feature>
<protein>
    <recommendedName>
        <fullName evidence="4">SMP-30/Gluconolactonase/LRE-like region domain-containing protein</fullName>
    </recommendedName>
</protein>
<evidence type="ECO:0000259" key="4">
    <source>
        <dbReference type="Pfam" id="PF08450"/>
    </source>
</evidence>
<accession>A0A1E4TQI6</accession>
<organism evidence="5 6">
    <name type="scientific">Pachysolen tannophilus NRRL Y-2460</name>
    <dbReference type="NCBI Taxonomy" id="669874"/>
    <lineage>
        <taxon>Eukaryota</taxon>
        <taxon>Fungi</taxon>
        <taxon>Dikarya</taxon>
        <taxon>Ascomycota</taxon>
        <taxon>Saccharomycotina</taxon>
        <taxon>Pichiomycetes</taxon>
        <taxon>Pachysolenaceae</taxon>
        <taxon>Pachysolen</taxon>
    </lineage>
</organism>
<feature type="binding site" evidence="3">
    <location>
        <position position="18"/>
    </location>
    <ligand>
        <name>a divalent metal cation</name>
        <dbReference type="ChEBI" id="CHEBI:60240"/>
    </ligand>
</feature>
<keyword evidence="6" id="KW-1185">Reference proteome</keyword>
<dbReference type="PRINTS" id="PR01790">
    <property type="entry name" value="SMP30FAMILY"/>
</dbReference>
<dbReference type="InterPro" id="IPR005511">
    <property type="entry name" value="SMP-30"/>
</dbReference>
<feature type="binding site" evidence="3">
    <location>
        <position position="115"/>
    </location>
    <ligand>
        <name>substrate</name>
    </ligand>
</feature>
<evidence type="ECO:0000256" key="2">
    <source>
        <dbReference type="PIRSR" id="PIRSR605511-1"/>
    </source>
</evidence>
<dbReference type="PANTHER" id="PTHR10907:SF47">
    <property type="entry name" value="REGUCALCIN"/>
    <property type="match status" value="1"/>
</dbReference>
<feature type="binding site" evidence="3">
    <location>
        <position position="117"/>
    </location>
    <ligand>
        <name>substrate</name>
    </ligand>
</feature>
<feature type="domain" description="SMP-30/Gluconolactonase/LRE-like region" evidence="4">
    <location>
        <begin position="16"/>
        <end position="282"/>
    </location>
</feature>
<comment type="similarity">
    <text evidence="1">Belongs to the SMP-30/CGR1 family.</text>
</comment>
<evidence type="ECO:0000256" key="3">
    <source>
        <dbReference type="PIRSR" id="PIRSR605511-2"/>
    </source>
</evidence>
<dbReference type="OrthoDB" id="423498at2759"/>
<name>A0A1E4TQI6_PACTA</name>
<dbReference type="Pfam" id="PF08450">
    <property type="entry name" value="SGL"/>
    <property type="match status" value="1"/>
</dbReference>
<dbReference type="InterPro" id="IPR013658">
    <property type="entry name" value="SGL"/>
</dbReference>
<dbReference type="EMBL" id="KV454016">
    <property type="protein sequence ID" value="ODV94026.1"/>
    <property type="molecule type" value="Genomic_DNA"/>
</dbReference>
<dbReference type="STRING" id="669874.A0A1E4TQI6"/>
<gene>
    <name evidence="5" type="ORF">PACTADRAFT_45110</name>
</gene>
<evidence type="ECO:0000256" key="1">
    <source>
        <dbReference type="ARBA" id="ARBA00008853"/>
    </source>
</evidence>